<accession>A0ABS6BGM2</accession>
<feature type="signal peptide" evidence="2">
    <location>
        <begin position="1"/>
        <end position="34"/>
    </location>
</feature>
<keyword evidence="4" id="KW-1185">Reference proteome</keyword>
<reference evidence="3 4" key="1">
    <citation type="submission" date="2021-06" db="EMBL/GenBank/DDBJ databases">
        <title>Sphingomonas sp. XMGL2, whole genome shotgun sequencing project.</title>
        <authorList>
            <person name="Zhao G."/>
            <person name="Shen L."/>
        </authorList>
    </citation>
    <scope>NUCLEOTIDE SEQUENCE [LARGE SCALE GENOMIC DNA]</scope>
    <source>
        <strain evidence="3 4">XMGL2</strain>
    </source>
</reference>
<protein>
    <submittedName>
        <fullName evidence="3">Heavy-metal-associated domain-containing protein</fullName>
    </submittedName>
</protein>
<gene>
    <name evidence="3" type="ORF">KOF26_06145</name>
</gene>
<evidence type="ECO:0000313" key="3">
    <source>
        <dbReference type="EMBL" id="MBU3077446.1"/>
    </source>
</evidence>
<name>A0ABS6BGM2_9SPHN</name>
<dbReference type="EMBL" id="JAHKRT010000003">
    <property type="protein sequence ID" value="MBU3077446.1"/>
    <property type="molecule type" value="Genomic_DNA"/>
</dbReference>
<feature type="compositionally biased region" description="Pro residues" evidence="1">
    <location>
        <begin position="415"/>
        <end position="427"/>
    </location>
</feature>
<evidence type="ECO:0000313" key="4">
    <source>
        <dbReference type="Proteomes" id="UP000776276"/>
    </source>
</evidence>
<feature type="region of interest" description="Disordered" evidence="1">
    <location>
        <begin position="411"/>
        <end position="442"/>
    </location>
</feature>
<proteinExistence type="predicted"/>
<dbReference type="RefSeq" id="WP_216321886.1">
    <property type="nucleotide sequence ID" value="NZ_JAHKRT010000003.1"/>
</dbReference>
<evidence type="ECO:0000256" key="2">
    <source>
        <dbReference type="SAM" id="SignalP"/>
    </source>
</evidence>
<sequence length="442" mass="45655">MTFALRLHGPRPVWIAAACVAALAGLAAVTTVTAQIEEGERGVAPVDSTSNYEVLGIAVDAGGRNADAARMAGWREAQRRGWKMLWAKLHDGAAGPTLPDATLDSIVAGILVEEEQIGVHRYVAKLGVQFDRARAGRLLGVGGNFTRSAPMLVIPVMWSGGTFQTFESRTEWQKAWARFRSGASAIDYVRPVGTGVDPLLLNVAQSRRPGRRWWRMLIDLYGAADVVVPEVALQRQWPGGPVIARFTARHGADATLLGGFTLTAPNIRALPATLDEGVRRIDAIYTDALNAGRLNPDKSLAIRETAPPDVVPGGEGGGEGDPLAEVVATPSAAAQSFTVQVETPDAASVGAIEAAIRAAPGVSSAGVTSLAVGGISLVHIGFAGDQGALAAALAAHGLRLEDAGGVLRIRRGAPPAAPAPAAPPPAPAAAAPAPTAPTPQPR</sequence>
<dbReference type="Proteomes" id="UP000776276">
    <property type="component" value="Unassembled WGS sequence"/>
</dbReference>
<organism evidence="3 4">
    <name type="scientific">Sphingomonas quercus</name>
    <dbReference type="NCBI Taxonomy" id="2842451"/>
    <lineage>
        <taxon>Bacteria</taxon>
        <taxon>Pseudomonadati</taxon>
        <taxon>Pseudomonadota</taxon>
        <taxon>Alphaproteobacteria</taxon>
        <taxon>Sphingomonadales</taxon>
        <taxon>Sphingomonadaceae</taxon>
        <taxon>Sphingomonas</taxon>
    </lineage>
</organism>
<comment type="caution">
    <text evidence="3">The sequence shown here is derived from an EMBL/GenBank/DDBJ whole genome shotgun (WGS) entry which is preliminary data.</text>
</comment>
<feature type="chain" id="PRO_5045364410" evidence="2">
    <location>
        <begin position="35"/>
        <end position="442"/>
    </location>
</feature>
<evidence type="ECO:0000256" key="1">
    <source>
        <dbReference type="SAM" id="MobiDB-lite"/>
    </source>
</evidence>
<keyword evidence="2" id="KW-0732">Signal</keyword>